<protein>
    <submittedName>
        <fullName evidence="4">Diadenosine tetraphosphate (Ap4A) HIT family hydrolase</fullName>
    </submittedName>
</protein>
<dbReference type="Gene3D" id="3.30.428.10">
    <property type="entry name" value="HIT-like"/>
    <property type="match status" value="1"/>
</dbReference>
<organism evidence="4 5">
    <name type="scientific">Pleionea mediterranea</name>
    <dbReference type="NCBI Taxonomy" id="523701"/>
    <lineage>
        <taxon>Bacteria</taxon>
        <taxon>Pseudomonadati</taxon>
        <taxon>Pseudomonadota</taxon>
        <taxon>Gammaproteobacteria</taxon>
        <taxon>Oceanospirillales</taxon>
        <taxon>Pleioneaceae</taxon>
        <taxon>Pleionea</taxon>
    </lineage>
</organism>
<reference evidence="4 5" key="1">
    <citation type="submission" date="2018-05" db="EMBL/GenBank/DDBJ databases">
        <title>Genomic Encyclopedia of Type Strains, Phase IV (KMG-IV): sequencing the most valuable type-strain genomes for metagenomic binning, comparative biology and taxonomic classification.</title>
        <authorList>
            <person name="Goeker M."/>
        </authorList>
    </citation>
    <scope>NUCLEOTIDE SEQUENCE [LARGE SCALE GENOMIC DNA]</scope>
    <source>
        <strain evidence="4 5">DSM 25350</strain>
    </source>
</reference>
<feature type="domain" description="HIT" evidence="3">
    <location>
        <begin position="1"/>
        <end position="95"/>
    </location>
</feature>
<dbReference type="GO" id="GO:0016787">
    <property type="term" value="F:hydrolase activity"/>
    <property type="evidence" value="ECO:0007669"/>
    <property type="project" value="UniProtKB-KW"/>
</dbReference>
<evidence type="ECO:0000259" key="3">
    <source>
        <dbReference type="PROSITE" id="PS51084"/>
    </source>
</evidence>
<gene>
    <name evidence="4" type="ORF">C8D97_110127</name>
</gene>
<accession>A0A316FIK4</accession>
<evidence type="ECO:0000256" key="2">
    <source>
        <dbReference type="SAM" id="MobiDB-lite"/>
    </source>
</evidence>
<evidence type="ECO:0000313" key="4">
    <source>
        <dbReference type="EMBL" id="PWK47912.1"/>
    </source>
</evidence>
<keyword evidence="5" id="KW-1185">Reference proteome</keyword>
<dbReference type="Pfam" id="PF01230">
    <property type="entry name" value="HIT"/>
    <property type="match status" value="1"/>
</dbReference>
<dbReference type="AlphaFoldDB" id="A0A316FIK4"/>
<dbReference type="PANTHER" id="PTHR42997">
    <property type="entry name" value="HIT FAMILY HYDROLASE"/>
    <property type="match status" value="1"/>
</dbReference>
<sequence length="110" mass="12473">MFDASHHWVIRDAYPVTTGHTLIISKRHAETWFDLTDEEQAELNHLLCDQREQLLKQDASITGFNIGMNCGEAAGQTVMHCHIHLIPRFQGDSKNTRGGVRGVTPEKQTY</sequence>
<feature type="short sequence motif" description="Histidine triad motif" evidence="1">
    <location>
        <begin position="80"/>
        <end position="84"/>
    </location>
</feature>
<dbReference type="InterPro" id="IPR011146">
    <property type="entry name" value="HIT-like"/>
</dbReference>
<proteinExistence type="predicted"/>
<dbReference type="Proteomes" id="UP000245790">
    <property type="component" value="Unassembled WGS sequence"/>
</dbReference>
<evidence type="ECO:0000256" key="1">
    <source>
        <dbReference type="PROSITE-ProRule" id="PRU00464"/>
    </source>
</evidence>
<name>A0A316FIK4_9GAMM</name>
<dbReference type="PROSITE" id="PS51084">
    <property type="entry name" value="HIT_2"/>
    <property type="match status" value="1"/>
</dbReference>
<dbReference type="PANTHER" id="PTHR42997:SF1">
    <property type="entry name" value="AP-4-A PHOSPHORYLASE"/>
    <property type="match status" value="1"/>
</dbReference>
<keyword evidence="4" id="KW-0378">Hydrolase</keyword>
<dbReference type="InterPro" id="IPR052908">
    <property type="entry name" value="AP-4-A_phosphorylase"/>
</dbReference>
<dbReference type="SUPFAM" id="SSF54197">
    <property type="entry name" value="HIT-like"/>
    <property type="match status" value="1"/>
</dbReference>
<dbReference type="EMBL" id="QGGU01000010">
    <property type="protein sequence ID" value="PWK47912.1"/>
    <property type="molecule type" value="Genomic_DNA"/>
</dbReference>
<evidence type="ECO:0000313" key="5">
    <source>
        <dbReference type="Proteomes" id="UP000245790"/>
    </source>
</evidence>
<comment type="caution">
    <text evidence="4">The sequence shown here is derived from an EMBL/GenBank/DDBJ whole genome shotgun (WGS) entry which is preliminary data.</text>
</comment>
<feature type="region of interest" description="Disordered" evidence="2">
    <location>
        <begin position="90"/>
        <end position="110"/>
    </location>
</feature>
<dbReference type="InterPro" id="IPR036265">
    <property type="entry name" value="HIT-like_sf"/>
</dbReference>